<evidence type="ECO:0000256" key="4">
    <source>
        <dbReference type="ARBA" id="ARBA00022452"/>
    </source>
</evidence>
<proteinExistence type="inferred from homology"/>
<organism evidence="8 9">
    <name type="scientific">Bacteroides salyersiae</name>
    <dbReference type="NCBI Taxonomy" id="291644"/>
    <lineage>
        <taxon>Bacteria</taxon>
        <taxon>Pseudomonadati</taxon>
        <taxon>Bacteroidota</taxon>
        <taxon>Bacteroidia</taxon>
        <taxon>Bacteroidales</taxon>
        <taxon>Bacteroidaceae</taxon>
        <taxon>Bacteroides</taxon>
    </lineage>
</organism>
<protein>
    <submittedName>
        <fullName evidence="8">TolC family protein</fullName>
    </submittedName>
</protein>
<comment type="caution">
    <text evidence="8">The sequence shown here is derived from an EMBL/GenBank/DDBJ whole genome shotgun (WGS) entry which is preliminary data.</text>
</comment>
<evidence type="ECO:0000256" key="6">
    <source>
        <dbReference type="ARBA" id="ARBA00023136"/>
    </source>
</evidence>
<dbReference type="PANTHER" id="PTHR30026">
    <property type="entry name" value="OUTER MEMBRANE PROTEIN TOLC"/>
    <property type="match status" value="1"/>
</dbReference>
<dbReference type="GO" id="GO:1990281">
    <property type="term" value="C:efflux pump complex"/>
    <property type="evidence" value="ECO:0007669"/>
    <property type="project" value="TreeGrafter"/>
</dbReference>
<accession>A0A7J4XL07</accession>
<keyword evidence="6" id="KW-0472">Membrane</keyword>
<comment type="similarity">
    <text evidence="2">Belongs to the outer membrane factor (OMF) (TC 1.B.17) family.</text>
</comment>
<reference evidence="8 9" key="1">
    <citation type="journal article" date="2019" name="Nat. Med.">
        <title>A library of human gut bacterial isolates paired with longitudinal multiomics data enables mechanistic microbiome research.</title>
        <authorList>
            <person name="Poyet M."/>
            <person name="Groussin M."/>
            <person name="Gibbons S.M."/>
            <person name="Avila-Pacheco J."/>
            <person name="Jiang X."/>
            <person name="Kearney S.M."/>
            <person name="Perrotta A.R."/>
            <person name="Berdy B."/>
            <person name="Zhao S."/>
            <person name="Lieberman T.D."/>
            <person name="Swanson P.K."/>
            <person name="Smith M."/>
            <person name="Roesemann S."/>
            <person name="Alexander J.E."/>
            <person name="Rich S.A."/>
            <person name="Livny J."/>
            <person name="Vlamakis H."/>
            <person name="Clish C."/>
            <person name="Bullock K."/>
            <person name="Deik A."/>
            <person name="Scott J."/>
            <person name="Pierce K.A."/>
            <person name="Xavier R.J."/>
            <person name="Alm E.J."/>
        </authorList>
    </citation>
    <scope>NUCLEOTIDE SEQUENCE [LARGE SCALE GENOMIC DNA]</scope>
    <source>
        <strain evidence="8 9">BIOML-A10</strain>
    </source>
</reference>
<comment type="subcellular location">
    <subcellularLocation>
        <location evidence="1">Cell outer membrane</location>
    </subcellularLocation>
</comment>
<dbReference type="Gene3D" id="1.20.1600.10">
    <property type="entry name" value="Outer membrane efflux proteins (OEP)"/>
    <property type="match status" value="1"/>
</dbReference>
<keyword evidence="3" id="KW-0813">Transport</keyword>
<evidence type="ECO:0000313" key="9">
    <source>
        <dbReference type="Proteomes" id="UP000422221"/>
    </source>
</evidence>
<dbReference type="GO" id="GO:0009279">
    <property type="term" value="C:cell outer membrane"/>
    <property type="evidence" value="ECO:0007669"/>
    <property type="project" value="UniProtKB-SubCell"/>
</dbReference>
<dbReference type="EMBL" id="VWMK01000005">
    <property type="protein sequence ID" value="KAA3767431.1"/>
    <property type="molecule type" value="Genomic_DNA"/>
</dbReference>
<dbReference type="Pfam" id="PF02321">
    <property type="entry name" value="OEP"/>
    <property type="match status" value="2"/>
</dbReference>
<keyword evidence="5" id="KW-0812">Transmembrane</keyword>
<keyword evidence="4" id="KW-1134">Transmembrane beta strand</keyword>
<dbReference type="PANTHER" id="PTHR30026:SF20">
    <property type="entry name" value="OUTER MEMBRANE PROTEIN TOLC"/>
    <property type="match status" value="1"/>
</dbReference>
<keyword evidence="7" id="KW-0998">Cell outer membrane</keyword>
<dbReference type="GO" id="GO:0015288">
    <property type="term" value="F:porin activity"/>
    <property type="evidence" value="ECO:0007669"/>
    <property type="project" value="TreeGrafter"/>
</dbReference>
<gene>
    <name evidence="8" type="ORF">F3F73_06795</name>
</gene>
<dbReference type="RefSeq" id="WP_130059484.1">
    <property type="nucleotide sequence ID" value="NZ_JADNPJ010000018.1"/>
</dbReference>
<evidence type="ECO:0000256" key="2">
    <source>
        <dbReference type="ARBA" id="ARBA00007613"/>
    </source>
</evidence>
<evidence type="ECO:0000313" key="8">
    <source>
        <dbReference type="EMBL" id="KAA3767431.1"/>
    </source>
</evidence>
<name>A0A7J4XL07_9BACE</name>
<dbReference type="InterPro" id="IPR003423">
    <property type="entry name" value="OMP_efflux"/>
</dbReference>
<evidence type="ECO:0000256" key="3">
    <source>
        <dbReference type="ARBA" id="ARBA00022448"/>
    </source>
</evidence>
<dbReference type="AlphaFoldDB" id="A0A7J4XL07"/>
<dbReference type="GO" id="GO:0015562">
    <property type="term" value="F:efflux transmembrane transporter activity"/>
    <property type="evidence" value="ECO:0007669"/>
    <property type="project" value="InterPro"/>
</dbReference>
<sequence length="440" mass="49975">MRRENNRVFLLAMWMMFFAVSAFGQDSGLLNRYRSRALEYNQDVKAAEKNIALSKEYEKSAKADYKPKLSAGANFDYTGNPIELSLDLPSSDNPVRFEGRHLKYGASVSLTQPLYTGGRIREGVKKAQAEGRFALNQAEMIKADISYEVDLRYWNTVARGEIVDIACRFARSVEKLVKVVRERVEVQLVDRNDLLMAEVKLNDARYQLMQAENGYEVARMSLNSFVGEDFESVLPVDTLVVPIYSVGTLPGYMEQATGNRPELRMAQDKISIQESVRKLNQAQFLPQFYVGLDGSYSSPGYNFKADLDPNYAVYAKVSIPLFEWGKRRNEKRAGDYKVAIARDNYNKVKDAVSLEVQSAYYNYVQAVERVTLTENSLAKACENEEMALERYREGKISIDGVLDAQMFHQTAQMNFVQSRLTAQISYSNFVRVLGVDSVKE</sequence>
<dbReference type="InterPro" id="IPR051906">
    <property type="entry name" value="TolC-like"/>
</dbReference>
<evidence type="ECO:0000256" key="1">
    <source>
        <dbReference type="ARBA" id="ARBA00004442"/>
    </source>
</evidence>
<dbReference type="Proteomes" id="UP000422221">
    <property type="component" value="Unassembled WGS sequence"/>
</dbReference>
<evidence type="ECO:0000256" key="7">
    <source>
        <dbReference type="ARBA" id="ARBA00023237"/>
    </source>
</evidence>
<evidence type="ECO:0000256" key="5">
    <source>
        <dbReference type="ARBA" id="ARBA00022692"/>
    </source>
</evidence>
<dbReference type="SUPFAM" id="SSF56954">
    <property type="entry name" value="Outer membrane efflux proteins (OEP)"/>
    <property type="match status" value="1"/>
</dbReference>